<evidence type="ECO:0000256" key="2">
    <source>
        <dbReference type="ARBA" id="ARBA00010617"/>
    </source>
</evidence>
<dbReference type="Proteomes" id="UP000887540">
    <property type="component" value="Unplaced"/>
</dbReference>
<dbReference type="InterPro" id="IPR050476">
    <property type="entry name" value="Insect_CytP450_Detox"/>
</dbReference>
<dbReference type="Gene3D" id="1.10.630.10">
    <property type="entry name" value="Cytochrome P450"/>
    <property type="match status" value="1"/>
</dbReference>
<sequence>MNESLLHVGKHGPRGYGWKEIRLIASQFFTSVKMHQPINYETILKMPYLNAVYLECLRLRPPSIFFMSRQCVNETVVQGYRIPAGVMIIIPAIGANWSPDYWLDPVKFEPE</sequence>
<proteinExistence type="inferred from homology"/>
<accession>A0A914BY43</accession>
<reference evidence="9" key="1">
    <citation type="submission" date="2022-11" db="UniProtKB">
        <authorList>
            <consortium name="WormBaseParasite"/>
        </authorList>
    </citation>
    <scope>IDENTIFICATION</scope>
</reference>
<evidence type="ECO:0000256" key="4">
    <source>
        <dbReference type="ARBA" id="ARBA00022723"/>
    </source>
</evidence>
<dbReference type="GO" id="GO:0004497">
    <property type="term" value="F:monooxygenase activity"/>
    <property type="evidence" value="ECO:0007669"/>
    <property type="project" value="UniProtKB-KW"/>
</dbReference>
<keyword evidence="7" id="KW-0503">Monooxygenase</keyword>
<evidence type="ECO:0000256" key="6">
    <source>
        <dbReference type="ARBA" id="ARBA00023004"/>
    </source>
</evidence>
<dbReference type="InterPro" id="IPR001128">
    <property type="entry name" value="Cyt_P450"/>
</dbReference>
<protein>
    <submittedName>
        <fullName evidence="9">Cytochrome P450</fullName>
    </submittedName>
</protein>
<evidence type="ECO:0000256" key="7">
    <source>
        <dbReference type="ARBA" id="ARBA00023033"/>
    </source>
</evidence>
<dbReference type="InterPro" id="IPR036396">
    <property type="entry name" value="Cyt_P450_sf"/>
</dbReference>
<evidence type="ECO:0000313" key="8">
    <source>
        <dbReference type="Proteomes" id="UP000887540"/>
    </source>
</evidence>
<comment type="similarity">
    <text evidence="2">Belongs to the cytochrome P450 family.</text>
</comment>
<keyword evidence="5" id="KW-0560">Oxidoreductase</keyword>
<evidence type="ECO:0000256" key="5">
    <source>
        <dbReference type="ARBA" id="ARBA00023002"/>
    </source>
</evidence>
<dbReference type="PANTHER" id="PTHR24292">
    <property type="entry name" value="CYTOCHROME P450"/>
    <property type="match status" value="1"/>
</dbReference>
<keyword evidence="6" id="KW-0408">Iron</keyword>
<dbReference type="AlphaFoldDB" id="A0A914BY43"/>
<dbReference type="GO" id="GO:0016705">
    <property type="term" value="F:oxidoreductase activity, acting on paired donors, with incorporation or reduction of molecular oxygen"/>
    <property type="evidence" value="ECO:0007669"/>
    <property type="project" value="InterPro"/>
</dbReference>
<evidence type="ECO:0000256" key="3">
    <source>
        <dbReference type="ARBA" id="ARBA00022617"/>
    </source>
</evidence>
<name>A0A914BY43_9BILA</name>
<dbReference type="GO" id="GO:0005506">
    <property type="term" value="F:iron ion binding"/>
    <property type="evidence" value="ECO:0007669"/>
    <property type="project" value="InterPro"/>
</dbReference>
<dbReference type="SUPFAM" id="SSF48264">
    <property type="entry name" value="Cytochrome P450"/>
    <property type="match status" value="1"/>
</dbReference>
<dbReference type="PANTHER" id="PTHR24292:SF102">
    <property type="entry name" value="CYTOCHROME P450 FAMILY-RELATED"/>
    <property type="match status" value="1"/>
</dbReference>
<evidence type="ECO:0000256" key="1">
    <source>
        <dbReference type="ARBA" id="ARBA00001971"/>
    </source>
</evidence>
<keyword evidence="4" id="KW-0479">Metal-binding</keyword>
<organism evidence="8 9">
    <name type="scientific">Acrobeloides nanus</name>
    <dbReference type="NCBI Taxonomy" id="290746"/>
    <lineage>
        <taxon>Eukaryota</taxon>
        <taxon>Metazoa</taxon>
        <taxon>Ecdysozoa</taxon>
        <taxon>Nematoda</taxon>
        <taxon>Chromadorea</taxon>
        <taxon>Rhabditida</taxon>
        <taxon>Tylenchina</taxon>
        <taxon>Cephalobomorpha</taxon>
        <taxon>Cephaloboidea</taxon>
        <taxon>Cephalobidae</taxon>
        <taxon>Acrobeloides</taxon>
    </lineage>
</organism>
<comment type="cofactor">
    <cofactor evidence="1">
        <name>heme</name>
        <dbReference type="ChEBI" id="CHEBI:30413"/>
    </cofactor>
</comment>
<keyword evidence="8" id="KW-1185">Reference proteome</keyword>
<dbReference type="GO" id="GO:0020037">
    <property type="term" value="F:heme binding"/>
    <property type="evidence" value="ECO:0007669"/>
    <property type="project" value="InterPro"/>
</dbReference>
<keyword evidence="3" id="KW-0349">Heme</keyword>
<evidence type="ECO:0000313" key="9">
    <source>
        <dbReference type="WBParaSite" id="ACRNAN_Path_1265.g4944.t1"/>
    </source>
</evidence>
<dbReference type="WBParaSite" id="ACRNAN_Path_1265.g4944.t1">
    <property type="protein sequence ID" value="ACRNAN_Path_1265.g4944.t1"/>
    <property type="gene ID" value="ACRNAN_Path_1265.g4944"/>
</dbReference>
<dbReference type="Pfam" id="PF00067">
    <property type="entry name" value="p450"/>
    <property type="match status" value="1"/>
</dbReference>